<dbReference type="Proteomes" id="UP000615593">
    <property type="component" value="Unassembled WGS sequence"/>
</dbReference>
<comment type="caution">
    <text evidence="1">The sequence shown here is derived from an EMBL/GenBank/DDBJ whole genome shotgun (WGS) entry which is preliminary data.</text>
</comment>
<evidence type="ECO:0000313" key="1">
    <source>
        <dbReference type="EMBL" id="GGZ43763.1"/>
    </source>
</evidence>
<reference evidence="2" key="1">
    <citation type="journal article" date="2019" name="Int. J. Syst. Evol. Microbiol.">
        <title>The Global Catalogue of Microorganisms (GCM) 10K type strain sequencing project: providing services to taxonomists for standard genome sequencing and annotation.</title>
        <authorList>
            <consortium name="The Broad Institute Genomics Platform"/>
            <consortium name="The Broad Institute Genome Sequencing Center for Infectious Disease"/>
            <person name="Wu L."/>
            <person name="Ma J."/>
        </authorList>
    </citation>
    <scope>NUCLEOTIDE SEQUENCE [LARGE SCALE GENOMIC DNA]</scope>
    <source>
        <strain evidence="2">KCTC 12708</strain>
    </source>
</reference>
<protein>
    <recommendedName>
        <fullName evidence="3">Ecotin</fullName>
    </recommendedName>
</protein>
<sequence>MNAQQQNDSTAIQKVEPPIIVVKLPEGESYKWKNYCLTFTKMLADSRCPKDATCIWQGQAKVKMSLEKDGSLIDSKEIVLTNPEQNGTSFNLAEKSFRVYGLMPYPTTKMKEEGNIDYYLRVEIPSEASSASEK</sequence>
<evidence type="ECO:0000313" key="2">
    <source>
        <dbReference type="Proteomes" id="UP000615593"/>
    </source>
</evidence>
<gene>
    <name evidence="1" type="ORF">GCM10008088_00880</name>
</gene>
<dbReference type="EMBL" id="BMWY01000001">
    <property type="protein sequence ID" value="GGZ43763.1"/>
    <property type="molecule type" value="Genomic_DNA"/>
</dbReference>
<accession>A0ABQ3BKM6</accession>
<evidence type="ECO:0008006" key="3">
    <source>
        <dbReference type="Google" id="ProtNLM"/>
    </source>
</evidence>
<organism evidence="1 2">
    <name type="scientific">Mesonia mobilis</name>
    <dbReference type="NCBI Taxonomy" id="369791"/>
    <lineage>
        <taxon>Bacteria</taxon>
        <taxon>Pseudomonadati</taxon>
        <taxon>Bacteroidota</taxon>
        <taxon>Flavobacteriia</taxon>
        <taxon>Flavobacteriales</taxon>
        <taxon>Flavobacteriaceae</taxon>
        <taxon>Mesonia</taxon>
    </lineage>
</organism>
<keyword evidence="2" id="KW-1185">Reference proteome</keyword>
<name>A0ABQ3BKM6_9FLAO</name>
<proteinExistence type="predicted"/>